<evidence type="ECO:0000256" key="2">
    <source>
        <dbReference type="ARBA" id="ARBA00022516"/>
    </source>
</evidence>
<comment type="caution">
    <text evidence="9">The sequence shown here is derived from an EMBL/GenBank/DDBJ whole genome shotgun (WGS) entry which is preliminary data.</text>
</comment>
<comment type="pathway">
    <text evidence="7">Lipid metabolism; fatty acid biosynthesis.</text>
</comment>
<dbReference type="SUPFAM" id="SSF47336">
    <property type="entry name" value="ACP-like"/>
    <property type="match status" value="1"/>
</dbReference>
<dbReference type="PROSITE" id="PS50075">
    <property type="entry name" value="CARRIER"/>
    <property type="match status" value="1"/>
</dbReference>
<evidence type="ECO:0000256" key="6">
    <source>
        <dbReference type="ARBA" id="ARBA00023160"/>
    </source>
</evidence>
<dbReference type="Gene3D" id="1.10.1200.10">
    <property type="entry name" value="ACP-like"/>
    <property type="match status" value="1"/>
</dbReference>
<evidence type="ECO:0000259" key="8">
    <source>
        <dbReference type="PROSITE" id="PS50075"/>
    </source>
</evidence>
<dbReference type="GO" id="GO:0000036">
    <property type="term" value="F:acyl carrier activity"/>
    <property type="evidence" value="ECO:0007669"/>
    <property type="project" value="UniProtKB-UniRule"/>
</dbReference>
<evidence type="ECO:0000256" key="4">
    <source>
        <dbReference type="ARBA" id="ARBA00022832"/>
    </source>
</evidence>
<evidence type="ECO:0000256" key="3">
    <source>
        <dbReference type="ARBA" id="ARBA00022553"/>
    </source>
</evidence>
<keyword evidence="1 7" id="KW-0596">Phosphopantetheine</keyword>
<proteinExistence type="inferred from homology"/>
<dbReference type="UniPathway" id="UPA00094"/>
<dbReference type="Proteomes" id="UP000471052">
    <property type="component" value="Unassembled WGS sequence"/>
</dbReference>
<comment type="function">
    <text evidence="7">Carrier of the growing fatty acid chain in fatty acid biosynthesis.</text>
</comment>
<dbReference type="GO" id="GO:0016020">
    <property type="term" value="C:membrane"/>
    <property type="evidence" value="ECO:0007669"/>
    <property type="project" value="GOC"/>
</dbReference>
<dbReference type="InterPro" id="IPR036736">
    <property type="entry name" value="ACP-like_sf"/>
</dbReference>
<dbReference type="GO" id="GO:0005829">
    <property type="term" value="C:cytosol"/>
    <property type="evidence" value="ECO:0007669"/>
    <property type="project" value="TreeGrafter"/>
</dbReference>
<dbReference type="PANTHER" id="PTHR20863">
    <property type="entry name" value="ACYL CARRIER PROTEIN"/>
    <property type="match status" value="1"/>
</dbReference>
<dbReference type="HAMAP" id="MF_01217">
    <property type="entry name" value="Acyl_carrier"/>
    <property type="match status" value="1"/>
</dbReference>
<feature type="domain" description="Carrier" evidence="8">
    <location>
        <begin position="1"/>
        <end position="79"/>
    </location>
</feature>
<keyword evidence="3 7" id="KW-0597">Phosphoprotein</keyword>
<gene>
    <name evidence="7" type="primary">acpP</name>
    <name evidence="9" type="ORF">FYJ82_04830</name>
</gene>
<evidence type="ECO:0000256" key="1">
    <source>
        <dbReference type="ARBA" id="ARBA00022450"/>
    </source>
</evidence>
<evidence type="ECO:0000256" key="7">
    <source>
        <dbReference type="HAMAP-Rule" id="MF_01217"/>
    </source>
</evidence>
<dbReference type="OrthoDB" id="9804551at2"/>
<dbReference type="RefSeq" id="WP_154454867.1">
    <property type="nucleotide sequence ID" value="NZ_JBAQTR010000055.1"/>
</dbReference>
<keyword evidence="7" id="KW-0963">Cytoplasm</keyword>
<feature type="modified residue" description="O-(pantetheine 4'-phosphoryl)serine" evidence="7">
    <location>
        <position position="39"/>
    </location>
</feature>
<accession>A0A6N7X280</accession>
<comment type="subcellular location">
    <subcellularLocation>
        <location evidence="7">Cytoplasm</location>
    </subcellularLocation>
</comment>
<name>A0A6N7X280_STRAY</name>
<dbReference type="GO" id="GO:0009245">
    <property type="term" value="P:lipid A biosynthetic process"/>
    <property type="evidence" value="ECO:0007669"/>
    <property type="project" value="TreeGrafter"/>
</dbReference>
<dbReference type="InterPro" id="IPR009081">
    <property type="entry name" value="PP-bd_ACP"/>
</dbReference>
<evidence type="ECO:0000313" key="10">
    <source>
        <dbReference type="Proteomes" id="UP000471052"/>
    </source>
</evidence>
<keyword evidence="5 7" id="KW-0443">Lipid metabolism</keyword>
<keyword evidence="2 7" id="KW-0444">Lipid biosynthesis</keyword>
<sequence>MTREMIFNKMAEVVRGQVKNPDLTLTTSMDIQKDLGLDSIELVELIIDLEEAFQLSIPDEDVEDLASLGELSDYLNNRIN</sequence>
<dbReference type="AlphaFoldDB" id="A0A6N7X280"/>
<keyword evidence="6 7" id="KW-0275">Fatty acid biosynthesis</keyword>
<protein>
    <recommendedName>
        <fullName evidence="7">Acyl carrier protein</fullName>
        <shortName evidence="7">ACP</shortName>
    </recommendedName>
</protein>
<evidence type="ECO:0000313" key="9">
    <source>
        <dbReference type="EMBL" id="MST53721.1"/>
    </source>
</evidence>
<comment type="similarity">
    <text evidence="7">Belongs to the acyl carrier protein (ACP) family.</text>
</comment>
<dbReference type="InterPro" id="IPR003231">
    <property type="entry name" value="ACP"/>
</dbReference>
<dbReference type="Pfam" id="PF00550">
    <property type="entry name" value="PP-binding"/>
    <property type="match status" value="1"/>
</dbReference>
<dbReference type="NCBIfam" id="NF009104">
    <property type="entry name" value="PRK12449.1"/>
    <property type="match status" value="1"/>
</dbReference>
<organism evidence="9 10">
    <name type="scientific">Streptococcus alactolyticus</name>
    <dbReference type="NCBI Taxonomy" id="29389"/>
    <lineage>
        <taxon>Bacteria</taxon>
        <taxon>Bacillati</taxon>
        <taxon>Bacillota</taxon>
        <taxon>Bacilli</taxon>
        <taxon>Lactobacillales</taxon>
        <taxon>Streptococcaceae</taxon>
        <taxon>Streptococcus</taxon>
    </lineage>
</organism>
<dbReference type="GO" id="GO:0000035">
    <property type="term" value="F:acyl binding"/>
    <property type="evidence" value="ECO:0007669"/>
    <property type="project" value="TreeGrafter"/>
</dbReference>
<keyword evidence="4 7" id="KW-0276">Fatty acid metabolism</keyword>
<reference evidence="9 10" key="1">
    <citation type="submission" date="2019-08" db="EMBL/GenBank/DDBJ databases">
        <title>In-depth cultivation of the pig gut microbiome towards novel bacterial diversity and tailored functional studies.</title>
        <authorList>
            <person name="Wylensek D."/>
            <person name="Hitch T.C.A."/>
            <person name="Clavel T."/>
        </authorList>
    </citation>
    <scope>NUCLEOTIDE SEQUENCE [LARGE SCALE GENOMIC DNA]</scope>
    <source>
        <strain evidence="9 10">BL-178-WT-3A</strain>
    </source>
</reference>
<dbReference type="PANTHER" id="PTHR20863:SF76">
    <property type="entry name" value="CARRIER DOMAIN-CONTAINING PROTEIN"/>
    <property type="match status" value="1"/>
</dbReference>
<dbReference type="EMBL" id="VUNP01000016">
    <property type="protein sequence ID" value="MST53721.1"/>
    <property type="molecule type" value="Genomic_DNA"/>
</dbReference>
<comment type="PTM">
    <text evidence="7">4'-phosphopantetheine is transferred from CoA to a specific serine of apo-ACP by AcpS. This modification is essential for activity because fatty acids are bound in thioester linkage to the sulfhydryl of the prosthetic group.</text>
</comment>
<evidence type="ECO:0000256" key="5">
    <source>
        <dbReference type="ARBA" id="ARBA00023098"/>
    </source>
</evidence>